<dbReference type="Proteomes" id="UP000054007">
    <property type="component" value="Unassembled WGS sequence"/>
</dbReference>
<dbReference type="OrthoDB" id="497541at2759"/>
<feature type="region of interest" description="Disordered" evidence="1">
    <location>
        <begin position="30"/>
        <end position="50"/>
    </location>
</feature>
<evidence type="ECO:0000313" key="2">
    <source>
        <dbReference type="EMBL" id="KIY73212.1"/>
    </source>
</evidence>
<name>A0A0D7BS47_9AGAR</name>
<accession>A0A0D7BS47</accession>
<dbReference type="AlphaFoldDB" id="A0A0D7BS47"/>
<gene>
    <name evidence="2" type="ORF">CYLTODRAFT_387235</name>
</gene>
<dbReference type="InterPro" id="IPR021848">
    <property type="entry name" value="HODM_asu-like"/>
</dbReference>
<evidence type="ECO:0000313" key="3">
    <source>
        <dbReference type="Proteomes" id="UP000054007"/>
    </source>
</evidence>
<dbReference type="STRING" id="1314674.A0A0D7BS47"/>
<evidence type="ECO:0000256" key="1">
    <source>
        <dbReference type="SAM" id="MobiDB-lite"/>
    </source>
</evidence>
<protein>
    <submittedName>
        <fullName evidence="2">Uncharacterized protein</fullName>
    </submittedName>
</protein>
<sequence length="435" mass="49231">MLDYISLAPFALIALLATLYHLKYRVVKTPSSPTLPRDSKHPLPETSDTFTYPQITPCTKPLIEMKPMPYRPFRWGDYHVTMGIKTISSDHWIEVDNQFSTYHKIRTDRVAERGSQLVQTLPADEKVPVSGADAARELADELCEYLSRRYPNVYTVERDVHGSGGWYGEGRIVRITVLPVNATYDLRTEDPMKVAGLLVQDDLAIMLEGTDGVYYLRAGAIIVPGFWRLTDKIGMSLDEIHFSGRVPQYPTKLQTSMNRFFQRLTCDKFIQRNNYHFAVAKDPKQAGGSFDKRDPYELAWAENMVGAEDAFQAGTGLGVQEGEASGGHGSGRMHIDPDWISLRQERQSLRRLPRTRGIVFTVRTYLEPVSSIAQEVGVPGRMASAIRSWPEDVAEYKSRDRFQHGLLPYLDQKHAEQIAAGLLEEGEKPKTDYPF</sequence>
<reference evidence="2 3" key="1">
    <citation type="journal article" date="2015" name="Fungal Genet. Biol.">
        <title>Evolution of novel wood decay mechanisms in Agaricales revealed by the genome sequences of Fistulina hepatica and Cylindrobasidium torrendii.</title>
        <authorList>
            <person name="Floudas D."/>
            <person name="Held B.W."/>
            <person name="Riley R."/>
            <person name="Nagy L.G."/>
            <person name="Koehler G."/>
            <person name="Ransdell A.S."/>
            <person name="Younus H."/>
            <person name="Chow J."/>
            <person name="Chiniquy J."/>
            <person name="Lipzen A."/>
            <person name="Tritt A."/>
            <person name="Sun H."/>
            <person name="Haridas S."/>
            <person name="LaButti K."/>
            <person name="Ohm R.A."/>
            <person name="Kues U."/>
            <person name="Blanchette R.A."/>
            <person name="Grigoriev I.V."/>
            <person name="Minto R.E."/>
            <person name="Hibbett D.S."/>
        </authorList>
    </citation>
    <scope>NUCLEOTIDE SEQUENCE [LARGE SCALE GENOMIC DNA]</scope>
    <source>
        <strain evidence="2 3">FP15055 ss-10</strain>
    </source>
</reference>
<keyword evidence="3" id="KW-1185">Reference proteome</keyword>
<proteinExistence type="predicted"/>
<dbReference type="Pfam" id="PF11927">
    <property type="entry name" value="HODM_asu-like"/>
    <property type="match status" value="1"/>
</dbReference>
<dbReference type="EMBL" id="KN880437">
    <property type="protein sequence ID" value="KIY73212.1"/>
    <property type="molecule type" value="Genomic_DNA"/>
</dbReference>
<organism evidence="2 3">
    <name type="scientific">Cylindrobasidium torrendii FP15055 ss-10</name>
    <dbReference type="NCBI Taxonomy" id="1314674"/>
    <lineage>
        <taxon>Eukaryota</taxon>
        <taxon>Fungi</taxon>
        <taxon>Dikarya</taxon>
        <taxon>Basidiomycota</taxon>
        <taxon>Agaricomycotina</taxon>
        <taxon>Agaricomycetes</taxon>
        <taxon>Agaricomycetidae</taxon>
        <taxon>Agaricales</taxon>
        <taxon>Marasmiineae</taxon>
        <taxon>Physalacriaceae</taxon>
        <taxon>Cylindrobasidium</taxon>
    </lineage>
</organism>